<dbReference type="InterPro" id="IPR015967">
    <property type="entry name" value="Rcmb_RecR_Znf"/>
</dbReference>
<dbReference type="AlphaFoldDB" id="A0A1C2G4K4"/>
<dbReference type="OrthoDB" id="9802672at2"/>
<dbReference type="RefSeq" id="WP_065968780.1">
    <property type="nucleotide sequence ID" value="NZ_CP080624.1"/>
</dbReference>
<dbReference type="STRING" id="163359.A9R16_06780"/>
<dbReference type="GO" id="GO:0006281">
    <property type="term" value="P:DNA repair"/>
    <property type="evidence" value="ECO:0007669"/>
    <property type="project" value="UniProtKB-UniRule"/>
</dbReference>
<evidence type="ECO:0000313" key="3">
    <source>
        <dbReference type="Proteomes" id="UP000253250"/>
    </source>
</evidence>
<dbReference type="InterPro" id="IPR034137">
    <property type="entry name" value="TOPRIM_RecR"/>
</dbReference>
<dbReference type="Proteomes" id="UP000253250">
    <property type="component" value="Unassembled WGS sequence"/>
</dbReference>
<dbReference type="Pfam" id="PF21176">
    <property type="entry name" value="RecR_HhH"/>
    <property type="match status" value="1"/>
</dbReference>
<dbReference type="InterPro" id="IPR000093">
    <property type="entry name" value="DNA_Rcmb_RecR"/>
</dbReference>
<reference evidence="2 3" key="1">
    <citation type="submission" date="2018-02" db="EMBL/GenBank/DDBJ databases">
        <title>Insights into the biology of acidophilic members of the Acidiferrobacteraceae family derived from comparative genomic analyses.</title>
        <authorList>
            <person name="Issotta F."/>
            <person name="Thyssen C."/>
            <person name="Mena C."/>
            <person name="Moya A."/>
            <person name="Bellenberg S."/>
            <person name="Sproer C."/>
            <person name="Covarrubias P.C."/>
            <person name="Sand W."/>
            <person name="Quatrini R."/>
            <person name="Vera M."/>
        </authorList>
    </citation>
    <scope>NUCLEOTIDE SEQUENCE [LARGE SCALE GENOMIC DNA]</scope>
    <source>
        <strain evidence="3">m-1</strain>
    </source>
</reference>
<dbReference type="InterPro" id="IPR006171">
    <property type="entry name" value="TOPRIM_dom"/>
</dbReference>
<dbReference type="Pfam" id="PF21175">
    <property type="entry name" value="RecR_C"/>
    <property type="match status" value="1"/>
</dbReference>
<dbReference type="NCBIfam" id="TIGR00615">
    <property type="entry name" value="recR"/>
    <property type="match status" value="1"/>
</dbReference>
<dbReference type="SMART" id="SM00493">
    <property type="entry name" value="TOPRIM"/>
    <property type="match status" value="1"/>
</dbReference>
<keyword evidence="1" id="KW-0227">DNA damage</keyword>
<dbReference type="PROSITE" id="PS01300">
    <property type="entry name" value="RECR"/>
    <property type="match status" value="1"/>
</dbReference>
<keyword evidence="1" id="KW-0863">Zinc-finger</keyword>
<protein>
    <recommendedName>
        <fullName evidence="1">Recombination protein RecR</fullName>
    </recommendedName>
</protein>
<dbReference type="Gene3D" id="3.40.1360.10">
    <property type="match status" value="1"/>
</dbReference>
<comment type="function">
    <text evidence="1">May play a role in DNA repair. It seems to be involved in an RecBC-independent recombinational process of DNA repair. It may act with RecF and RecO.</text>
</comment>
<dbReference type="GO" id="GO:0008270">
    <property type="term" value="F:zinc ion binding"/>
    <property type="evidence" value="ECO:0007669"/>
    <property type="project" value="UniProtKB-KW"/>
</dbReference>
<accession>A0A1C2G4K4</accession>
<comment type="similarity">
    <text evidence="1">Belongs to the RecR family.</text>
</comment>
<dbReference type="Gene3D" id="6.10.250.240">
    <property type="match status" value="1"/>
</dbReference>
<dbReference type="SUPFAM" id="SSF111304">
    <property type="entry name" value="Recombination protein RecR"/>
    <property type="match status" value="1"/>
</dbReference>
<dbReference type="Pfam" id="PF13662">
    <property type="entry name" value="Toprim_4"/>
    <property type="match status" value="1"/>
</dbReference>
<keyword evidence="1" id="KW-0862">Zinc</keyword>
<dbReference type="Pfam" id="PF02132">
    <property type="entry name" value="RecR_ZnF"/>
    <property type="match status" value="1"/>
</dbReference>
<evidence type="ECO:0000313" key="2">
    <source>
        <dbReference type="EMBL" id="RCN59196.1"/>
    </source>
</evidence>
<keyword evidence="1" id="KW-0234">DNA repair</keyword>
<keyword evidence="1" id="KW-0233">DNA recombination</keyword>
<comment type="caution">
    <text evidence="2">The sequence shown here is derived from an EMBL/GenBank/DDBJ whole genome shotgun (WGS) entry which is preliminary data.</text>
</comment>
<dbReference type="PROSITE" id="PS50880">
    <property type="entry name" value="TOPRIM"/>
    <property type="match status" value="1"/>
</dbReference>
<dbReference type="GO" id="GO:0006310">
    <property type="term" value="P:DNA recombination"/>
    <property type="evidence" value="ECO:0007669"/>
    <property type="project" value="UniProtKB-UniRule"/>
</dbReference>
<dbReference type="PANTHER" id="PTHR30446:SF0">
    <property type="entry name" value="RECOMBINATION PROTEIN RECR"/>
    <property type="match status" value="1"/>
</dbReference>
<keyword evidence="3" id="KW-1185">Reference proteome</keyword>
<evidence type="ECO:0000256" key="1">
    <source>
        <dbReference type="HAMAP-Rule" id="MF_00017"/>
    </source>
</evidence>
<dbReference type="CDD" id="cd01025">
    <property type="entry name" value="TOPRIM_recR"/>
    <property type="match status" value="1"/>
</dbReference>
<dbReference type="GO" id="GO:0003677">
    <property type="term" value="F:DNA binding"/>
    <property type="evidence" value="ECO:0007669"/>
    <property type="project" value="UniProtKB-UniRule"/>
</dbReference>
<dbReference type="PANTHER" id="PTHR30446">
    <property type="entry name" value="RECOMBINATION PROTEIN RECR"/>
    <property type="match status" value="1"/>
</dbReference>
<proteinExistence type="inferred from homology"/>
<name>A0A1C2G4K4_9GAMM</name>
<gene>
    <name evidence="1" type="primary">recR</name>
    <name evidence="2" type="ORF">C4900_05630</name>
</gene>
<dbReference type="InterPro" id="IPR023627">
    <property type="entry name" value="Rcmb_RecR"/>
</dbReference>
<organism evidence="2 3">
    <name type="scientific">Acidiferrobacter thiooxydans</name>
    <dbReference type="NCBI Taxonomy" id="163359"/>
    <lineage>
        <taxon>Bacteria</taxon>
        <taxon>Pseudomonadati</taxon>
        <taxon>Pseudomonadota</taxon>
        <taxon>Gammaproteobacteria</taxon>
        <taxon>Acidiferrobacterales</taxon>
        <taxon>Acidiferrobacteraceae</taxon>
        <taxon>Acidiferrobacter</taxon>
    </lineage>
</organism>
<dbReference type="HAMAP" id="MF_00017">
    <property type="entry name" value="RecR"/>
    <property type="match status" value="1"/>
</dbReference>
<dbReference type="Gene3D" id="1.10.8.420">
    <property type="entry name" value="RecR Domain 1"/>
    <property type="match status" value="1"/>
</dbReference>
<dbReference type="EMBL" id="PSYR01000001">
    <property type="protein sequence ID" value="RCN59196.1"/>
    <property type="molecule type" value="Genomic_DNA"/>
</dbReference>
<sequence length="199" mass="21503">MSNDTKALEDLKRALRRLPGIGTKSAQRMAFHLLGRDRSVARDIAEALLRAVDRIGHCQQCNNFSETEICAICRSPRRDSGLLCVVESPADLVSLEQSGAFGGTYFVLMGRLSPLDGIGPEELGLPKLEALLDGGVVREVILATNATVEGEATAHYIGELARRRNLLATRIACGVPIGGEIEYIDRGTLARAFSGRREA</sequence>
<feature type="zinc finger region" description="C4-type" evidence="1">
    <location>
        <begin position="58"/>
        <end position="73"/>
    </location>
</feature>
<keyword evidence="1" id="KW-0479">Metal-binding</keyword>